<name>A0A3S0LA16_9GAMM</name>
<accession>A0A3S0LA16</accession>
<keyword evidence="3" id="KW-1185">Reference proteome</keyword>
<dbReference type="GO" id="GO:0006865">
    <property type="term" value="P:amino acid transport"/>
    <property type="evidence" value="ECO:0007669"/>
    <property type="project" value="InterPro"/>
</dbReference>
<dbReference type="PANTHER" id="PTHR47628:SF1">
    <property type="entry name" value="ALIPHATIC AMIDASE EXPRESSION-REGULATING PROTEIN"/>
    <property type="match status" value="1"/>
</dbReference>
<dbReference type="Gene3D" id="3.40.50.2300">
    <property type="match status" value="2"/>
</dbReference>
<keyword evidence="1" id="KW-1133">Transmembrane helix</keyword>
<dbReference type="EMBL" id="RXNV01000007">
    <property type="protein sequence ID" value="RTR30549.1"/>
    <property type="molecule type" value="Genomic_DNA"/>
</dbReference>
<sequence length="411" mass="46399">MAMESEFAPQWYLCRWRWLVIAIFVAMGIVACDKKDDSTIKVGILHSMSGTMAFSERDLVDVLTMAIEEINGSGGVLGRQLEPVLADGASNWWQFSKEAERLIVQERVSVLFGCWTSSSRIAVKPIVERYDHLLFYPLQYEGLEQSSNIIYTGATPNQQIIPGVHWALENIGKSVYLLGSDYIFPRAANMLIKDQLKNRGIEPLGERYLSLGSSDISGAIEDIRRLKPDLVFNTINGDSNIAFFNALDGLKETKVVSFSIAEPEVSAIGIEHMLGHYAVWNYFQSIESPENRQFVSAFKARFGEDRVVNDPMEATYIGIKLWVQGVVAAGTFDPLRVKHALGYQSLNAPQGIVSVDMGSQHVWKTVRIGRVRSDGQFEIVWRSDSPIRPTPFPKYHSRSIWLQRLQELKYR</sequence>
<proteinExistence type="predicted"/>
<dbReference type="SUPFAM" id="SSF53822">
    <property type="entry name" value="Periplasmic binding protein-like I"/>
    <property type="match status" value="1"/>
</dbReference>
<dbReference type="InterPro" id="IPR017777">
    <property type="entry name" value="ABC_urea-bd_UrtA"/>
</dbReference>
<evidence type="ECO:0000313" key="2">
    <source>
        <dbReference type="EMBL" id="RTR30549.1"/>
    </source>
</evidence>
<dbReference type="Proteomes" id="UP000282060">
    <property type="component" value="Unassembled WGS sequence"/>
</dbReference>
<dbReference type="PRINTS" id="PR00337">
    <property type="entry name" value="LEUILEVALBP"/>
</dbReference>
<comment type="caution">
    <text evidence="2">The sequence shown here is derived from an EMBL/GenBank/DDBJ whole genome shotgun (WGS) entry which is preliminary data.</text>
</comment>
<dbReference type="AlphaFoldDB" id="A0A3S0LA16"/>
<gene>
    <name evidence="2" type="ORF">EKG39_15060</name>
</gene>
<dbReference type="Pfam" id="PF13433">
    <property type="entry name" value="Peripla_BP_5"/>
    <property type="match status" value="1"/>
</dbReference>
<evidence type="ECO:0000313" key="3">
    <source>
        <dbReference type="Proteomes" id="UP000282060"/>
    </source>
</evidence>
<dbReference type="InterPro" id="IPR000709">
    <property type="entry name" value="Leu_Ile_Val-bd"/>
</dbReference>
<reference evidence="2 3" key="1">
    <citation type="submission" date="2018-12" db="EMBL/GenBank/DDBJ databases">
        <authorList>
            <person name="Yu L."/>
        </authorList>
    </citation>
    <scope>NUCLEOTIDE SEQUENCE [LARGE SCALE GENOMIC DNA]</scope>
    <source>
        <strain evidence="2 3">HAW-EB5</strain>
    </source>
</reference>
<protein>
    <submittedName>
        <fullName evidence="2">ABC transporter substrate-binding protein</fullName>
    </submittedName>
</protein>
<keyword evidence="1" id="KW-0812">Transmembrane</keyword>
<dbReference type="CDD" id="cd06355">
    <property type="entry name" value="PBP1_FmdD-like"/>
    <property type="match status" value="1"/>
</dbReference>
<dbReference type="InterPro" id="IPR028082">
    <property type="entry name" value="Peripla_BP_I"/>
</dbReference>
<dbReference type="OrthoDB" id="5288800at2"/>
<organism evidence="2 3">
    <name type="scientific">Shewanella atlantica</name>
    <dbReference type="NCBI Taxonomy" id="271099"/>
    <lineage>
        <taxon>Bacteria</taxon>
        <taxon>Pseudomonadati</taxon>
        <taxon>Pseudomonadota</taxon>
        <taxon>Gammaproteobacteria</taxon>
        <taxon>Alteromonadales</taxon>
        <taxon>Shewanellaceae</taxon>
        <taxon>Shewanella</taxon>
    </lineage>
</organism>
<feature type="transmembrane region" description="Helical" evidence="1">
    <location>
        <begin position="12"/>
        <end position="31"/>
    </location>
</feature>
<keyword evidence="1" id="KW-0472">Membrane</keyword>
<dbReference type="PANTHER" id="PTHR47628">
    <property type="match status" value="1"/>
</dbReference>
<evidence type="ECO:0000256" key="1">
    <source>
        <dbReference type="SAM" id="Phobius"/>
    </source>
</evidence>